<accession>A0A1G8EJT9</accession>
<dbReference type="AlphaFoldDB" id="A0A1G8EJT9"/>
<dbReference type="Gene3D" id="3.10.129.10">
    <property type="entry name" value="Hotdog Thioesterase"/>
    <property type="match status" value="1"/>
</dbReference>
<evidence type="ECO:0000313" key="4">
    <source>
        <dbReference type="Proteomes" id="UP000217076"/>
    </source>
</evidence>
<organism evidence="3 4">
    <name type="scientific">Roseospirillum parvum</name>
    <dbReference type="NCBI Taxonomy" id="83401"/>
    <lineage>
        <taxon>Bacteria</taxon>
        <taxon>Pseudomonadati</taxon>
        <taxon>Pseudomonadota</taxon>
        <taxon>Alphaproteobacteria</taxon>
        <taxon>Rhodospirillales</taxon>
        <taxon>Rhodospirillaceae</taxon>
        <taxon>Roseospirillum</taxon>
    </lineage>
</organism>
<protein>
    <submittedName>
        <fullName evidence="3">Uncharacterized domain 1-containing protein</fullName>
    </submittedName>
</protein>
<name>A0A1G8EJT9_9PROT</name>
<dbReference type="Pfam" id="PF03061">
    <property type="entry name" value="4HBT"/>
    <property type="match status" value="1"/>
</dbReference>
<dbReference type="SUPFAM" id="SSF54637">
    <property type="entry name" value="Thioesterase/thiol ester dehydrase-isomerase"/>
    <property type="match status" value="1"/>
</dbReference>
<dbReference type="GO" id="GO:0061522">
    <property type="term" value="F:1,4-dihydroxy-2-naphthoyl-CoA thioesterase activity"/>
    <property type="evidence" value="ECO:0007669"/>
    <property type="project" value="TreeGrafter"/>
</dbReference>
<dbReference type="InterPro" id="IPR029069">
    <property type="entry name" value="HotDog_dom_sf"/>
</dbReference>
<reference evidence="4" key="1">
    <citation type="submission" date="2016-10" db="EMBL/GenBank/DDBJ databases">
        <authorList>
            <person name="Varghese N."/>
            <person name="Submissions S."/>
        </authorList>
    </citation>
    <scope>NUCLEOTIDE SEQUENCE [LARGE SCALE GENOMIC DNA]</scope>
    <source>
        <strain evidence="4">930I</strain>
    </source>
</reference>
<dbReference type="STRING" id="83401.SAMN05421742_11065"/>
<dbReference type="RefSeq" id="WP_092621059.1">
    <property type="nucleotide sequence ID" value="NZ_FNCV01000010.1"/>
</dbReference>
<evidence type="ECO:0000256" key="1">
    <source>
        <dbReference type="ARBA" id="ARBA00022801"/>
    </source>
</evidence>
<evidence type="ECO:0000313" key="3">
    <source>
        <dbReference type="EMBL" id="SDH70203.1"/>
    </source>
</evidence>
<dbReference type="PANTHER" id="PTHR43240:SF7">
    <property type="entry name" value="BLR7284 PROTEIN"/>
    <property type="match status" value="1"/>
</dbReference>
<dbReference type="EMBL" id="FNCV01000010">
    <property type="protein sequence ID" value="SDH70203.1"/>
    <property type="molecule type" value="Genomic_DNA"/>
</dbReference>
<sequence length="158" mass="16458">MPNPPPPPSSFEDFAGSLTELPQCRAIGLEGVSLAADKVILKLPWRADLVGNPITGVIHGGAITTLLDTVCGIVTFANVPRGRSVATLDLRIDYLKPAEPGVDILGAGEVYRLTRSVAFVRATAYQGEAANAVANCVATFMIGSVGFVPDLPGKREGA</sequence>
<dbReference type="Proteomes" id="UP000217076">
    <property type="component" value="Unassembled WGS sequence"/>
</dbReference>
<dbReference type="NCBIfam" id="TIGR00369">
    <property type="entry name" value="unchar_dom_1"/>
    <property type="match status" value="1"/>
</dbReference>
<dbReference type="InterPro" id="IPR006683">
    <property type="entry name" value="Thioestr_dom"/>
</dbReference>
<dbReference type="GO" id="GO:0005829">
    <property type="term" value="C:cytosol"/>
    <property type="evidence" value="ECO:0007669"/>
    <property type="project" value="TreeGrafter"/>
</dbReference>
<evidence type="ECO:0000259" key="2">
    <source>
        <dbReference type="Pfam" id="PF03061"/>
    </source>
</evidence>
<dbReference type="InterPro" id="IPR003736">
    <property type="entry name" value="PAAI_dom"/>
</dbReference>
<keyword evidence="4" id="KW-1185">Reference proteome</keyword>
<gene>
    <name evidence="3" type="ORF">SAMN05421742_11065</name>
</gene>
<keyword evidence="1" id="KW-0378">Hydrolase</keyword>
<proteinExistence type="predicted"/>
<dbReference type="OrthoDB" id="9813158at2"/>
<dbReference type="CDD" id="cd03443">
    <property type="entry name" value="PaaI_thioesterase"/>
    <property type="match status" value="1"/>
</dbReference>
<dbReference type="PANTHER" id="PTHR43240">
    <property type="entry name" value="1,4-DIHYDROXY-2-NAPHTHOYL-COA THIOESTERASE 1"/>
    <property type="match status" value="1"/>
</dbReference>
<feature type="domain" description="Thioesterase" evidence="2">
    <location>
        <begin position="56"/>
        <end position="128"/>
    </location>
</feature>